<feature type="domain" description="LysM" evidence="1">
    <location>
        <begin position="62"/>
        <end position="111"/>
    </location>
</feature>
<evidence type="ECO:0000313" key="3">
    <source>
        <dbReference type="Proteomes" id="UP001240447"/>
    </source>
</evidence>
<proteinExistence type="predicted"/>
<dbReference type="InterPro" id="IPR036779">
    <property type="entry name" value="LysM_dom_sf"/>
</dbReference>
<sequence>MSTLTLSPSFTPVRRPAPIRLTRRGRLVVLAVCLLAALTVSIVVGGQSVATRDAGTPVPTRTVVVGAGDTLWEIASDVAAPGEVRAMVHRIEKLNALEGAGLQVGQELAIPLG</sequence>
<dbReference type="Proteomes" id="UP001240447">
    <property type="component" value="Unassembled WGS sequence"/>
</dbReference>
<accession>A0ABT9NQS5</accession>
<dbReference type="RefSeq" id="WP_068118010.1">
    <property type="nucleotide sequence ID" value="NZ_CCXJ01000115.1"/>
</dbReference>
<organism evidence="2 3">
    <name type="scientific">Nocardioides massiliensis</name>
    <dbReference type="NCBI Taxonomy" id="1325935"/>
    <lineage>
        <taxon>Bacteria</taxon>
        <taxon>Bacillati</taxon>
        <taxon>Actinomycetota</taxon>
        <taxon>Actinomycetes</taxon>
        <taxon>Propionibacteriales</taxon>
        <taxon>Nocardioidaceae</taxon>
        <taxon>Nocardioides</taxon>
    </lineage>
</organism>
<gene>
    <name evidence="2" type="ORF">J2S59_002542</name>
</gene>
<dbReference type="SMART" id="SM00257">
    <property type="entry name" value="LysM"/>
    <property type="match status" value="1"/>
</dbReference>
<dbReference type="InterPro" id="IPR018392">
    <property type="entry name" value="LysM"/>
</dbReference>
<comment type="caution">
    <text evidence="2">The sequence shown here is derived from an EMBL/GenBank/DDBJ whole genome shotgun (WGS) entry which is preliminary data.</text>
</comment>
<protein>
    <submittedName>
        <fullName evidence="2">LysM repeat protein</fullName>
    </submittedName>
</protein>
<reference evidence="2 3" key="1">
    <citation type="submission" date="2023-07" db="EMBL/GenBank/DDBJ databases">
        <title>Sequencing the genomes of 1000 actinobacteria strains.</title>
        <authorList>
            <person name="Klenk H.-P."/>
        </authorList>
    </citation>
    <scope>NUCLEOTIDE SEQUENCE [LARGE SCALE GENOMIC DNA]</scope>
    <source>
        <strain evidence="2 3">GD13</strain>
    </source>
</reference>
<dbReference type="Gene3D" id="3.10.350.10">
    <property type="entry name" value="LysM domain"/>
    <property type="match status" value="1"/>
</dbReference>
<dbReference type="EMBL" id="JAUSQM010000001">
    <property type="protein sequence ID" value="MDP9822733.1"/>
    <property type="molecule type" value="Genomic_DNA"/>
</dbReference>
<dbReference type="Pfam" id="PF01476">
    <property type="entry name" value="LysM"/>
    <property type="match status" value="1"/>
</dbReference>
<dbReference type="CDD" id="cd00118">
    <property type="entry name" value="LysM"/>
    <property type="match status" value="1"/>
</dbReference>
<evidence type="ECO:0000313" key="2">
    <source>
        <dbReference type="EMBL" id="MDP9822733.1"/>
    </source>
</evidence>
<evidence type="ECO:0000259" key="1">
    <source>
        <dbReference type="SMART" id="SM00257"/>
    </source>
</evidence>
<name>A0ABT9NQS5_9ACTN</name>
<keyword evidence="3" id="KW-1185">Reference proteome</keyword>